<evidence type="ECO:0000313" key="1">
    <source>
        <dbReference type="EMBL" id="KAI5656348.1"/>
    </source>
</evidence>
<gene>
    <name evidence="1" type="ORF">M9H77_25141</name>
</gene>
<comment type="caution">
    <text evidence="1">The sequence shown here is derived from an EMBL/GenBank/DDBJ whole genome shotgun (WGS) entry which is preliminary data.</text>
</comment>
<name>A0ACC0AA99_CATRO</name>
<organism evidence="1 2">
    <name type="scientific">Catharanthus roseus</name>
    <name type="common">Madagascar periwinkle</name>
    <name type="synonym">Vinca rosea</name>
    <dbReference type="NCBI Taxonomy" id="4058"/>
    <lineage>
        <taxon>Eukaryota</taxon>
        <taxon>Viridiplantae</taxon>
        <taxon>Streptophyta</taxon>
        <taxon>Embryophyta</taxon>
        <taxon>Tracheophyta</taxon>
        <taxon>Spermatophyta</taxon>
        <taxon>Magnoliopsida</taxon>
        <taxon>eudicotyledons</taxon>
        <taxon>Gunneridae</taxon>
        <taxon>Pentapetalae</taxon>
        <taxon>asterids</taxon>
        <taxon>lamiids</taxon>
        <taxon>Gentianales</taxon>
        <taxon>Apocynaceae</taxon>
        <taxon>Rauvolfioideae</taxon>
        <taxon>Vinceae</taxon>
        <taxon>Catharanthinae</taxon>
        <taxon>Catharanthus</taxon>
    </lineage>
</organism>
<dbReference type="EMBL" id="CM044706">
    <property type="protein sequence ID" value="KAI5656348.1"/>
    <property type="molecule type" value="Genomic_DNA"/>
</dbReference>
<dbReference type="Proteomes" id="UP001060085">
    <property type="component" value="Linkage Group LG06"/>
</dbReference>
<protein>
    <submittedName>
        <fullName evidence="1">Uncharacterized protein</fullName>
    </submittedName>
</protein>
<reference evidence="2" key="1">
    <citation type="journal article" date="2023" name="Nat. Plants">
        <title>Single-cell RNA sequencing provides a high-resolution roadmap for understanding the multicellular compartmentation of specialized metabolism.</title>
        <authorList>
            <person name="Sun S."/>
            <person name="Shen X."/>
            <person name="Li Y."/>
            <person name="Li Y."/>
            <person name="Wang S."/>
            <person name="Li R."/>
            <person name="Zhang H."/>
            <person name="Shen G."/>
            <person name="Guo B."/>
            <person name="Wei J."/>
            <person name="Xu J."/>
            <person name="St-Pierre B."/>
            <person name="Chen S."/>
            <person name="Sun C."/>
        </authorList>
    </citation>
    <scope>NUCLEOTIDE SEQUENCE [LARGE SCALE GENOMIC DNA]</scope>
</reference>
<keyword evidence="2" id="KW-1185">Reference proteome</keyword>
<accession>A0ACC0AA99</accession>
<sequence>MNREGERTPSSGCVSQAALRHHSKRLNNKRSTEADEQRRTVAKAVKKKGRGRGRVIVGYQQPQRRREEYTRREGEKAAQENEERRGIKKGESQRAARAGPASLTQSNCRPTL</sequence>
<evidence type="ECO:0000313" key="2">
    <source>
        <dbReference type="Proteomes" id="UP001060085"/>
    </source>
</evidence>
<proteinExistence type="predicted"/>